<dbReference type="AlphaFoldDB" id="X1FEG0"/>
<dbReference type="InterPro" id="IPR019734">
    <property type="entry name" value="TPR_rpt"/>
</dbReference>
<dbReference type="Pfam" id="PF13424">
    <property type="entry name" value="TPR_12"/>
    <property type="match status" value="1"/>
</dbReference>
<sequence>KSYIDGKVEFPNRDSSYTTTLNDLGICYYRMGRYADALPLLLEALENTENARGKEHAR</sequence>
<feature type="non-terminal residue" evidence="1">
    <location>
        <position position="58"/>
    </location>
</feature>
<protein>
    <submittedName>
        <fullName evidence="1">Uncharacterized protein</fullName>
    </submittedName>
</protein>
<dbReference type="EMBL" id="BART01041651">
    <property type="protein sequence ID" value="GAH27804.1"/>
    <property type="molecule type" value="Genomic_DNA"/>
</dbReference>
<proteinExistence type="predicted"/>
<dbReference type="PROSITE" id="PS50005">
    <property type="entry name" value="TPR"/>
    <property type="match status" value="1"/>
</dbReference>
<dbReference type="InterPro" id="IPR011990">
    <property type="entry name" value="TPR-like_helical_dom_sf"/>
</dbReference>
<name>X1FEG0_9ZZZZ</name>
<gene>
    <name evidence="1" type="ORF">S01H4_66863</name>
</gene>
<organism evidence="1">
    <name type="scientific">marine sediment metagenome</name>
    <dbReference type="NCBI Taxonomy" id="412755"/>
    <lineage>
        <taxon>unclassified sequences</taxon>
        <taxon>metagenomes</taxon>
        <taxon>ecological metagenomes</taxon>
    </lineage>
</organism>
<feature type="non-terminal residue" evidence="1">
    <location>
        <position position="1"/>
    </location>
</feature>
<dbReference type="SUPFAM" id="SSF48452">
    <property type="entry name" value="TPR-like"/>
    <property type="match status" value="1"/>
</dbReference>
<dbReference type="Gene3D" id="1.25.40.10">
    <property type="entry name" value="Tetratricopeptide repeat domain"/>
    <property type="match status" value="1"/>
</dbReference>
<evidence type="ECO:0000313" key="1">
    <source>
        <dbReference type="EMBL" id="GAH27804.1"/>
    </source>
</evidence>
<reference evidence="1" key="1">
    <citation type="journal article" date="2014" name="Front. Microbiol.">
        <title>High frequency of phylogenetically diverse reductive dehalogenase-homologous genes in deep subseafloor sedimentary metagenomes.</title>
        <authorList>
            <person name="Kawai M."/>
            <person name="Futagami T."/>
            <person name="Toyoda A."/>
            <person name="Takaki Y."/>
            <person name="Nishi S."/>
            <person name="Hori S."/>
            <person name="Arai W."/>
            <person name="Tsubouchi T."/>
            <person name="Morono Y."/>
            <person name="Uchiyama I."/>
            <person name="Ito T."/>
            <person name="Fujiyama A."/>
            <person name="Inagaki F."/>
            <person name="Takami H."/>
        </authorList>
    </citation>
    <scope>NUCLEOTIDE SEQUENCE</scope>
    <source>
        <strain evidence="1">Expedition CK06-06</strain>
    </source>
</reference>
<comment type="caution">
    <text evidence="1">The sequence shown here is derived from an EMBL/GenBank/DDBJ whole genome shotgun (WGS) entry which is preliminary data.</text>
</comment>
<accession>X1FEG0</accession>